<reference evidence="9 10" key="1">
    <citation type="submission" date="2015-10" db="EMBL/GenBank/DDBJ databases">
        <title>Transcriptomic analysis of a linuron degrading triple-species bacterial consortium.</title>
        <authorList>
            <person name="Albers P."/>
        </authorList>
    </citation>
    <scope>NUCLEOTIDE SEQUENCE [LARGE SCALE GENOMIC DNA]</scope>
    <source>
        <strain evidence="9 10">WDL6</strain>
    </source>
</reference>
<dbReference type="RefSeq" id="WP_068462911.1">
    <property type="nucleotide sequence ID" value="NZ_LMTR01000073.1"/>
</dbReference>
<gene>
    <name evidence="9" type="ORF">APY04_2496</name>
</gene>
<proteinExistence type="inferred from homology"/>
<keyword evidence="7" id="KW-0503">Monooxygenase</keyword>
<accession>A0A120CUI9</accession>
<evidence type="ECO:0000256" key="3">
    <source>
        <dbReference type="ARBA" id="ARBA00005349"/>
    </source>
</evidence>
<protein>
    <submittedName>
        <fullName evidence="9">2-octaprenyl-6-methoxyphenol hydroxylase</fullName>
        <ecNumber evidence="9">1.14.13.-</ecNumber>
    </submittedName>
</protein>
<dbReference type="Gene3D" id="3.50.50.60">
    <property type="entry name" value="FAD/NAD(P)-binding domain"/>
    <property type="match status" value="2"/>
</dbReference>
<dbReference type="EMBL" id="LMTR01000073">
    <property type="protein sequence ID" value="KWT66300.1"/>
    <property type="molecule type" value="Genomic_DNA"/>
</dbReference>
<dbReference type="EC" id="1.14.13.-" evidence="9"/>
<dbReference type="PROSITE" id="PS01304">
    <property type="entry name" value="UBIH"/>
    <property type="match status" value="1"/>
</dbReference>
<dbReference type="InterPro" id="IPR010971">
    <property type="entry name" value="UbiH/COQ6"/>
</dbReference>
<dbReference type="InterPro" id="IPR018168">
    <property type="entry name" value="Ubi_Hdrlase_CS"/>
</dbReference>
<name>A0A120CUI9_HYPSL</name>
<dbReference type="PANTHER" id="PTHR43876:SF7">
    <property type="entry name" value="UBIQUINONE BIOSYNTHESIS MONOOXYGENASE COQ6, MITOCHONDRIAL"/>
    <property type="match status" value="1"/>
</dbReference>
<comment type="similarity">
    <text evidence="3">Belongs to the UbiH/COQ6 family.</text>
</comment>
<keyword evidence="10" id="KW-1185">Reference proteome</keyword>
<dbReference type="Proteomes" id="UP000059074">
    <property type="component" value="Unassembled WGS sequence"/>
</dbReference>
<evidence type="ECO:0000259" key="8">
    <source>
        <dbReference type="Pfam" id="PF01494"/>
    </source>
</evidence>
<sequence length="419" mass="44302">MAQQPARFDVAISGASYAGMALACALADALGDELRIALIDRAAPPAATSGQQSNHAHDARAFALSAASRHLLQAIGVWDSIAHAAQPVTGIELTDSPLDAGVRPVLLRYDNVTGDGEAATHIVPAHLLADALRARVAAHPSITLLAPASATGFSASDATATVQLADGREINAALVIAADGRKSTLREAANIKLIGWDYAQTGIVTTVQHAHPHEGRAVQHFLPGGPFAILPLTGNRACITWSEDAREAARILALDDDGFLREVEKRFGGRLGAITLEGPRQSWPLSMHLARSYVAQRFALIGDAAHGVHPIAGQGLNLGLRDVAALTEAVADNMRLGFDAGDALALRRYERWRRFDSAVSTATFDGINRLFSSDATLLRSAREFGLGVVDRVPALKRFFVEEAAGLTGDVPKLLSGKRV</sequence>
<organism evidence="9 10">
    <name type="scientific">Hyphomicrobium sulfonivorans</name>
    <dbReference type="NCBI Taxonomy" id="121290"/>
    <lineage>
        <taxon>Bacteria</taxon>
        <taxon>Pseudomonadati</taxon>
        <taxon>Pseudomonadota</taxon>
        <taxon>Alphaproteobacteria</taxon>
        <taxon>Hyphomicrobiales</taxon>
        <taxon>Hyphomicrobiaceae</taxon>
        <taxon>Hyphomicrobium</taxon>
    </lineage>
</organism>
<evidence type="ECO:0000313" key="10">
    <source>
        <dbReference type="Proteomes" id="UP000059074"/>
    </source>
</evidence>
<dbReference type="PRINTS" id="PR00420">
    <property type="entry name" value="RNGMNOXGNASE"/>
</dbReference>
<dbReference type="AlphaFoldDB" id="A0A120CUI9"/>
<feature type="domain" description="FAD-binding" evidence="8">
    <location>
        <begin position="8"/>
        <end position="335"/>
    </location>
</feature>
<evidence type="ECO:0000313" key="9">
    <source>
        <dbReference type="EMBL" id="KWT66300.1"/>
    </source>
</evidence>
<dbReference type="UniPathway" id="UPA00232"/>
<dbReference type="GO" id="GO:0006744">
    <property type="term" value="P:ubiquinone biosynthetic process"/>
    <property type="evidence" value="ECO:0007669"/>
    <property type="project" value="UniProtKB-UniPathway"/>
</dbReference>
<keyword evidence="4" id="KW-0285">Flavoprotein</keyword>
<comment type="pathway">
    <text evidence="2">Cofactor biosynthesis; ubiquinone biosynthesis.</text>
</comment>
<evidence type="ECO:0000256" key="2">
    <source>
        <dbReference type="ARBA" id="ARBA00004749"/>
    </source>
</evidence>
<dbReference type="FunFam" id="3.50.50.60:FF:000021">
    <property type="entry name" value="Ubiquinone biosynthesis monooxygenase COQ6"/>
    <property type="match status" value="1"/>
</dbReference>
<dbReference type="Pfam" id="PF01494">
    <property type="entry name" value="FAD_binding_3"/>
    <property type="match status" value="1"/>
</dbReference>
<dbReference type="GO" id="GO:0004497">
    <property type="term" value="F:monooxygenase activity"/>
    <property type="evidence" value="ECO:0007669"/>
    <property type="project" value="UniProtKB-KW"/>
</dbReference>
<dbReference type="GO" id="GO:0016705">
    <property type="term" value="F:oxidoreductase activity, acting on paired donors, with incorporation or reduction of molecular oxygen"/>
    <property type="evidence" value="ECO:0007669"/>
    <property type="project" value="InterPro"/>
</dbReference>
<evidence type="ECO:0000256" key="7">
    <source>
        <dbReference type="ARBA" id="ARBA00023033"/>
    </source>
</evidence>
<keyword evidence="6 9" id="KW-0560">Oxidoreductase</keyword>
<dbReference type="GO" id="GO:0071949">
    <property type="term" value="F:FAD binding"/>
    <property type="evidence" value="ECO:0007669"/>
    <property type="project" value="InterPro"/>
</dbReference>
<comment type="cofactor">
    <cofactor evidence="1">
        <name>FAD</name>
        <dbReference type="ChEBI" id="CHEBI:57692"/>
    </cofactor>
</comment>
<dbReference type="PANTHER" id="PTHR43876">
    <property type="entry name" value="UBIQUINONE BIOSYNTHESIS MONOOXYGENASE COQ6, MITOCHONDRIAL"/>
    <property type="match status" value="1"/>
</dbReference>
<dbReference type="PROSITE" id="PS51257">
    <property type="entry name" value="PROKAR_LIPOPROTEIN"/>
    <property type="match status" value="1"/>
</dbReference>
<keyword evidence="5" id="KW-0274">FAD</keyword>
<dbReference type="STRING" id="121290.APY04_2496"/>
<comment type="caution">
    <text evidence="9">The sequence shown here is derived from an EMBL/GenBank/DDBJ whole genome shotgun (WGS) entry which is preliminary data.</text>
</comment>
<evidence type="ECO:0000256" key="6">
    <source>
        <dbReference type="ARBA" id="ARBA00023002"/>
    </source>
</evidence>
<dbReference type="NCBIfam" id="TIGR01988">
    <property type="entry name" value="Ubi-OHases"/>
    <property type="match status" value="1"/>
</dbReference>
<dbReference type="InterPro" id="IPR051205">
    <property type="entry name" value="UbiH/COQ6_monooxygenase"/>
</dbReference>
<evidence type="ECO:0000256" key="4">
    <source>
        <dbReference type="ARBA" id="ARBA00022630"/>
    </source>
</evidence>
<dbReference type="SUPFAM" id="SSF51905">
    <property type="entry name" value="FAD/NAD(P)-binding domain"/>
    <property type="match status" value="1"/>
</dbReference>
<dbReference type="OrthoDB" id="9796623at2"/>
<evidence type="ECO:0000256" key="1">
    <source>
        <dbReference type="ARBA" id="ARBA00001974"/>
    </source>
</evidence>
<dbReference type="InterPro" id="IPR036188">
    <property type="entry name" value="FAD/NAD-bd_sf"/>
</dbReference>
<dbReference type="PATRIC" id="fig|121290.4.peg.398"/>
<dbReference type="GO" id="GO:0110142">
    <property type="term" value="C:ubiquinone biosynthesis complex"/>
    <property type="evidence" value="ECO:0007669"/>
    <property type="project" value="UniProtKB-ARBA"/>
</dbReference>
<evidence type="ECO:0000256" key="5">
    <source>
        <dbReference type="ARBA" id="ARBA00022827"/>
    </source>
</evidence>
<dbReference type="InterPro" id="IPR002938">
    <property type="entry name" value="FAD-bd"/>
</dbReference>